<keyword evidence="2" id="KW-0238">DNA-binding</keyword>
<evidence type="ECO:0000313" key="4">
    <source>
        <dbReference type="EMBL" id="QPS45149.1"/>
    </source>
</evidence>
<evidence type="ECO:0000256" key="1">
    <source>
        <dbReference type="ARBA" id="ARBA00022908"/>
    </source>
</evidence>
<dbReference type="PANTHER" id="PTHR30349">
    <property type="entry name" value="PHAGE INTEGRASE-RELATED"/>
    <property type="match status" value="1"/>
</dbReference>
<accession>A0A7T2U3Z9</accession>
<dbReference type="AlphaFoldDB" id="A0A7U4P4R8"/>
<dbReference type="Gene3D" id="1.10.150.130">
    <property type="match status" value="1"/>
</dbReference>
<dbReference type="PROSITE" id="PS51898">
    <property type="entry name" value="TYR_RECOMBINASE"/>
    <property type="match status" value="1"/>
</dbReference>
<dbReference type="InterPro" id="IPR050090">
    <property type="entry name" value="Tyrosine_recombinase_XerCD"/>
</dbReference>
<accession>A0A7U4P4R8</accession>
<sequence length="339" mass="37873">MGTLQERPNGHWTGKVRKAGYPAQSATFPTRKEAEKWIIDTEAAINAGRFQNLDGSALLRDVIDRYLRDVTPSKKGESSETWRLKAIQRDEIGSYSVGKLTPAVVANWRDRRLAGTDGRPVSGSTVNREMNLLHHVLETARKEWGLGAPVNPVSEVRRPKNSPARERRLTSDEKVALLAACRQTHSRSGRQSYLADVVELALETGMRQGEIIKLEIEQVRLDDRFVGLRAGGTKTEEARTVPLSTRAAEILKSVIGDRTTGRVWVGLTSDAVKRAFIRARDRAGIKDLTFHDSRHDATTRFVELGLTDTEVMSITGHKTQSMMRKYTHLRAKDLAKKLG</sequence>
<evidence type="ECO:0000256" key="2">
    <source>
        <dbReference type="ARBA" id="ARBA00023125"/>
    </source>
</evidence>
<keyword evidence="1" id="KW-0229">DNA integration</keyword>
<dbReference type="RefSeq" id="WP_006026407.1">
    <property type="nucleotide sequence ID" value="NZ_CP013380.1"/>
</dbReference>
<dbReference type="KEGG" id="bhg:I6G56_08885"/>
<dbReference type="InterPro" id="IPR013762">
    <property type="entry name" value="Integrase-like_cat_sf"/>
</dbReference>
<dbReference type="GO" id="GO:0015074">
    <property type="term" value="P:DNA integration"/>
    <property type="evidence" value="ECO:0007669"/>
    <property type="project" value="UniProtKB-KW"/>
</dbReference>
<dbReference type="Gene3D" id="1.10.443.10">
    <property type="entry name" value="Intergrase catalytic core"/>
    <property type="match status" value="1"/>
</dbReference>
<evidence type="ECO:0000256" key="3">
    <source>
        <dbReference type="ARBA" id="ARBA00023172"/>
    </source>
</evidence>
<proteinExistence type="predicted"/>
<dbReference type="InterPro" id="IPR002104">
    <property type="entry name" value="Integrase_catalytic"/>
</dbReference>
<organism evidence="4 5">
    <name type="scientific">Burkholderia humptydooensis</name>
    <dbReference type="NCBI Taxonomy" id="430531"/>
    <lineage>
        <taxon>Bacteria</taxon>
        <taxon>Pseudomonadati</taxon>
        <taxon>Pseudomonadota</taxon>
        <taxon>Betaproteobacteria</taxon>
        <taxon>Burkholderiales</taxon>
        <taxon>Burkholderiaceae</taxon>
        <taxon>Burkholderia</taxon>
        <taxon>pseudomallei group</taxon>
    </lineage>
</organism>
<reference evidence="4 5" key="1">
    <citation type="submission" date="2020-12" db="EMBL/GenBank/DDBJ databases">
        <title>FDA dAtabase for Regulatory Grade micrObial Sequences (FDA-ARGOS): Supporting development and validation of Infectious Disease Dx tests.</title>
        <authorList>
            <person name="Nelson B."/>
            <person name="Plummer A."/>
            <person name="Tallon L."/>
            <person name="Sadzewicz L."/>
            <person name="Zhao X."/>
            <person name="Boylan J."/>
            <person name="Ott S."/>
            <person name="Bowen H."/>
            <person name="Vavikolanu K."/>
            <person name="Mehta A."/>
            <person name="Aluvathingal J."/>
            <person name="Nadendla S."/>
            <person name="Myers T."/>
            <person name="Yan Y."/>
            <person name="Sichtig H."/>
        </authorList>
    </citation>
    <scope>NUCLEOTIDE SEQUENCE [LARGE SCALE GENOMIC DNA]</scope>
    <source>
        <strain evidence="4 5">FDAARGOS_899</strain>
    </source>
</reference>
<dbReference type="CDD" id="cd00796">
    <property type="entry name" value="INT_Rci_Hp1_C"/>
    <property type="match status" value="1"/>
</dbReference>
<gene>
    <name evidence="4" type="ORF">I6G56_08885</name>
</gene>
<dbReference type="InterPro" id="IPR011010">
    <property type="entry name" value="DNA_brk_join_enz"/>
</dbReference>
<dbReference type="Pfam" id="PF00589">
    <property type="entry name" value="Phage_integrase"/>
    <property type="match status" value="1"/>
</dbReference>
<name>A0A7U4P4R8_9BURK</name>
<keyword evidence="3" id="KW-0233">DNA recombination</keyword>
<dbReference type="EMBL" id="CP065686">
    <property type="protein sequence ID" value="QPS45149.1"/>
    <property type="molecule type" value="Genomic_DNA"/>
</dbReference>
<dbReference type="GO" id="GO:0003677">
    <property type="term" value="F:DNA binding"/>
    <property type="evidence" value="ECO:0007669"/>
    <property type="project" value="UniProtKB-KW"/>
</dbReference>
<dbReference type="SUPFAM" id="SSF56349">
    <property type="entry name" value="DNA breaking-rejoining enzymes"/>
    <property type="match status" value="1"/>
</dbReference>
<protein>
    <submittedName>
        <fullName evidence="4">Site-specific integrase</fullName>
    </submittedName>
</protein>
<dbReference type="InterPro" id="IPR010998">
    <property type="entry name" value="Integrase_recombinase_N"/>
</dbReference>
<dbReference type="Proteomes" id="UP000594943">
    <property type="component" value="Chromosome 1"/>
</dbReference>
<dbReference type="GO" id="GO:0006310">
    <property type="term" value="P:DNA recombination"/>
    <property type="evidence" value="ECO:0007669"/>
    <property type="project" value="UniProtKB-KW"/>
</dbReference>
<dbReference type="PANTHER" id="PTHR30349:SF94">
    <property type="entry name" value="INTEGRASE_RECOMBINASE HI_1414-RELATED"/>
    <property type="match status" value="1"/>
</dbReference>
<evidence type="ECO:0000313" key="5">
    <source>
        <dbReference type="Proteomes" id="UP000594943"/>
    </source>
</evidence>